<feature type="compositionally biased region" description="Basic and acidic residues" evidence="1">
    <location>
        <begin position="2063"/>
        <end position="2088"/>
    </location>
</feature>
<feature type="region of interest" description="Disordered" evidence="1">
    <location>
        <begin position="2392"/>
        <end position="2545"/>
    </location>
</feature>
<reference evidence="2 3" key="1">
    <citation type="submission" date="2017-09" db="EMBL/GenBank/DDBJ databases">
        <title>Genome sequencing of Besnoitia besnoiti strain Bb-Ger1.</title>
        <authorList>
            <person name="Schares G."/>
            <person name="Venepally P."/>
            <person name="Lorenzi H.A."/>
        </authorList>
    </citation>
    <scope>NUCLEOTIDE SEQUENCE [LARGE SCALE GENOMIC DNA]</scope>
    <source>
        <strain evidence="2 3">Bb-Ger1</strain>
    </source>
</reference>
<feature type="compositionally biased region" description="Basic and acidic residues" evidence="1">
    <location>
        <begin position="1828"/>
        <end position="1838"/>
    </location>
</feature>
<feature type="compositionally biased region" description="Basic and acidic residues" evidence="1">
    <location>
        <begin position="575"/>
        <end position="605"/>
    </location>
</feature>
<dbReference type="EMBL" id="NWUJ01000001">
    <property type="protein sequence ID" value="PFH38363.1"/>
    <property type="molecule type" value="Genomic_DNA"/>
</dbReference>
<feature type="region of interest" description="Disordered" evidence="1">
    <location>
        <begin position="766"/>
        <end position="872"/>
    </location>
</feature>
<evidence type="ECO:0000313" key="2">
    <source>
        <dbReference type="EMBL" id="PFH38363.1"/>
    </source>
</evidence>
<feature type="compositionally biased region" description="Basic and acidic residues" evidence="1">
    <location>
        <begin position="1761"/>
        <end position="1791"/>
    </location>
</feature>
<name>A0A2A9MQ91_BESBE</name>
<feature type="compositionally biased region" description="Basic and acidic residues" evidence="1">
    <location>
        <begin position="2254"/>
        <end position="2263"/>
    </location>
</feature>
<feature type="compositionally biased region" description="Low complexity" evidence="1">
    <location>
        <begin position="2036"/>
        <end position="2045"/>
    </location>
</feature>
<dbReference type="VEuPathDB" id="ToxoDB:BESB_007040"/>
<gene>
    <name evidence="2" type="ORF">BESB_007040</name>
</gene>
<feature type="region of interest" description="Disordered" evidence="1">
    <location>
        <begin position="236"/>
        <end position="643"/>
    </location>
</feature>
<feature type="compositionally biased region" description="Low complexity" evidence="1">
    <location>
        <begin position="1691"/>
        <end position="1706"/>
    </location>
</feature>
<feature type="compositionally biased region" description="Basic and acidic residues" evidence="1">
    <location>
        <begin position="2273"/>
        <end position="2294"/>
    </location>
</feature>
<feature type="region of interest" description="Disordered" evidence="1">
    <location>
        <begin position="2224"/>
        <end position="2309"/>
    </location>
</feature>
<feature type="compositionally biased region" description="Basic and acidic residues" evidence="1">
    <location>
        <begin position="2452"/>
        <end position="2490"/>
    </location>
</feature>
<evidence type="ECO:0000313" key="3">
    <source>
        <dbReference type="Proteomes" id="UP000224006"/>
    </source>
</evidence>
<feature type="compositionally biased region" description="Basic and acidic residues" evidence="1">
    <location>
        <begin position="766"/>
        <end position="775"/>
    </location>
</feature>
<feature type="compositionally biased region" description="Basic and acidic residues" evidence="1">
    <location>
        <begin position="1466"/>
        <end position="1478"/>
    </location>
</feature>
<dbReference type="RefSeq" id="XP_029222372.1">
    <property type="nucleotide sequence ID" value="XM_029359459.1"/>
</dbReference>
<feature type="region of interest" description="Disordered" evidence="1">
    <location>
        <begin position="1374"/>
        <end position="1402"/>
    </location>
</feature>
<feature type="compositionally biased region" description="Polar residues" evidence="1">
    <location>
        <begin position="459"/>
        <end position="468"/>
    </location>
</feature>
<feature type="region of interest" description="Disordered" evidence="1">
    <location>
        <begin position="2020"/>
        <end position="2148"/>
    </location>
</feature>
<feature type="compositionally biased region" description="Low complexity" evidence="1">
    <location>
        <begin position="1431"/>
        <end position="1445"/>
    </location>
</feature>
<feature type="region of interest" description="Disordered" evidence="1">
    <location>
        <begin position="1304"/>
        <end position="1335"/>
    </location>
</feature>
<feature type="compositionally biased region" description="Basic residues" evidence="1">
    <location>
        <begin position="1660"/>
        <end position="1686"/>
    </location>
</feature>
<dbReference type="KEGG" id="bbes:BESB_007040"/>
<feature type="region of interest" description="Disordered" evidence="1">
    <location>
        <begin position="1642"/>
        <end position="1928"/>
    </location>
</feature>
<feature type="compositionally biased region" description="Basic and acidic residues" evidence="1">
    <location>
        <begin position="2431"/>
        <end position="2444"/>
    </location>
</feature>
<feature type="compositionally biased region" description="Basic and acidic residues" evidence="1">
    <location>
        <begin position="1418"/>
        <end position="1430"/>
    </location>
</feature>
<feature type="compositionally biased region" description="Basic and acidic residues" evidence="1">
    <location>
        <begin position="1863"/>
        <end position="1874"/>
    </location>
</feature>
<feature type="compositionally biased region" description="Basic residues" evidence="1">
    <location>
        <begin position="2111"/>
        <end position="2121"/>
    </location>
</feature>
<feature type="compositionally biased region" description="Basic and acidic residues" evidence="1">
    <location>
        <begin position="1727"/>
        <end position="1737"/>
    </location>
</feature>
<accession>A0A2A9MQ91</accession>
<feature type="compositionally biased region" description="Basic residues" evidence="1">
    <location>
        <begin position="2519"/>
        <end position="2535"/>
    </location>
</feature>
<feature type="compositionally biased region" description="Low complexity" evidence="1">
    <location>
        <begin position="1550"/>
        <end position="1580"/>
    </location>
</feature>
<feature type="region of interest" description="Disordered" evidence="1">
    <location>
        <begin position="134"/>
        <end position="174"/>
    </location>
</feature>
<evidence type="ECO:0000256" key="1">
    <source>
        <dbReference type="SAM" id="MobiDB-lite"/>
    </source>
</evidence>
<feature type="compositionally biased region" description="Basic and acidic residues" evidence="1">
    <location>
        <begin position="344"/>
        <end position="361"/>
    </location>
</feature>
<feature type="compositionally biased region" description="Basic and acidic residues" evidence="1">
    <location>
        <begin position="1881"/>
        <end position="1891"/>
    </location>
</feature>
<feature type="region of interest" description="Disordered" evidence="1">
    <location>
        <begin position="1418"/>
        <end position="1616"/>
    </location>
</feature>
<feature type="compositionally biased region" description="Basic and acidic residues" evidence="1">
    <location>
        <begin position="248"/>
        <end position="275"/>
    </location>
</feature>
<feature type="compositionally biased region" description="Basic and acidic residues" evidence="1">
    <location>
        <begin position="138"/>
        <end position="152"/>
    </location>
</feature>
<proteinExistence type="predicted"/>
<feature type="compositionally biased region" description="Basic and acidic residues" evidence="1">
    <location>
        <begin position="2135"/>
        <end position="2148"/>
    </location>
</feature>
<feature type="region of interest" description="Disordered" evidence="1">
    <location>
        <begin position="1084"/>
        <end position="1105"/>
    </location>
</feature>
<feature type="compositionally biased region" description="Low complexity" evidence="1">
    <location>
        <begin position="2224"/>
        <end position="2236"/>
    </location>
</feature>
<feature type="compositionally biased region" description="Basic and acidic residues" evidence="1">
    <location>
        <begin position="374"/>
        <end position="403"/>
    </location>
</feature>
<dbReference type="GeneID" id="40305767"/>
<feature type="compositionally biased region" description="Basic and acidic residues" evidence="1">
    <location>
        <begin position="282"/>
        <end position="323"/>
    </location>
</feature>
<dbReference type="OrthoDB" id="10692182at2759"/>
<feature type="compositionally biased region" description="Basic and acidic residues" evidence="1">
    <location>
        <begin position="2497"/>
        <end position="2518"/>
    </location>
</feature>
<keyword evidence="3" id="KW-1185">Reference proteome</keyword>
<dbReference type="Proteomes" id="UP000224006">
    <property type="component" value="Chromosome I"/>
</dbReference>
<feature type="region of interest" description="Disordered" evidence="1">
    <location>
        <begin position="893"/>
        <end position="918"/>
    </location>
</feature>
<organism evidence="2 3">
    <name type="scientific">Besnoitia besnoiti</name>
    <name type="common">Apicomplexan protozoan</name>
    <dbReference type="NCBI Taxonomy" id="94643"/>
    <lineage>
        <taxon>Eukaryota</taxon>
        <taxon>Sar</taxon>
        <taxon>Alveolata</taxon>
        <taxon>Apicomplexa</taxon>
        <taxon>Conoidasida</taxon>
        <taxon>Coccidia</taxon>
        <taxon>Eucoccidiorida</taxon>
        <taxon>Eimeriorina</taxon>
        <taxon>Sarcocystidae</taxon>
        <taxon>Besnoitia</taxon>
    </lineage>
</organism>
<feature type="region of interest" description="Disordered" evidence="1">
    <location>
        <begin position="1214"/>
        <end position="1239"/>
    </location>
</feature>
<feature type="compositionally biased region" description="Basic and acidic residues" evidence="1">
    <location>
        <begin position="1228"/>
        <end position="1239"/>
    </location>
</feature>
<sequence length="2545" mass="272378">MHRCKESCGLDLLQLHAYGSLVETCIPRGPRAPEGLTTDLILNPRLCVPSLAGSPSPSSASASFATACQPPPLKPLEGQKQKTPAIFGRGSRAVPGSSHSTTCSDVHSNEENDSFFALSATDSAAAAACLATPLFPTHPEEGGDTSRQDAGKRVPRPLHAPPSAERPTPSAAHDSVLCPAKASEDAATFVLLAGNALARADLRQGEAETSVASSEKVLQLTSNAACVTSQRAGIKTGAVGGEEEDENPIQRDGSRSEAEERRGPESDPPAERETADSAGAEQEEREKGEDQADEIKRANDRHGEEVKVERSTTHGEAHQRDAPTPEAKQQNADAAKQRASAGKPRGEAVAEAAEERRDKECGQSVGAGTSGEADEGRKAEASADTEQKPEQLKKAEATGEAHRRAGAAAGNAAADTQEEENSVETDAQGETLESGGEPTERDSAPLPSARPLADVPTCPLSQFNTGCSGDTLFPPLGSRPDKATAPNHAGAALQSATTSCVLPEEDCEAPQPPRAMGAQSSTGLRETELNRASETGAAGVGADCDKSRRLLSSAEDHAAGALSTGEAPRGPSRPEGSDAVDRVEDGTKGEGEGTCRDNGDAEKGSFDGCALSFEEGSAPAQAPRDGGIVSLSPDSGCGDKRDSFESYSAAKDASSLFQTHGQASEAGCLRGCPAREGLRGAAEMEDAALHHQEAPCGLYSEDCLSGKAGNNGVRERLAGEAECQRALVDAEDAFASFCEESQARFRAKEHEGEMRFLSELMRDASRLASPSRREPLGLPRGSSESLLKYPEAPPRGRGGGSSQAFRQDAREAVAQIEPAENRQTRGGVERRQIRSDRETFRTERSQPAACHAEEESRLRLHQTSAEEDVSKGPVHRTVRAPYGFATLDSFVSSSRQLPSPEQAPPSGAAPDVSSASLSSASPRSSAFSALLSTGFAKHLTSLRPCAACFAELFLLGRSPLEMAIHCRIQREHLLQPNVSQRLLSSPLVSPNSCEGVGEIHAEDEAAVLQRGGSAGGGLPRHCHPRKGVYSGSFGAFSVFAASSGPFKSAWPLALASAHDAFPAPSSSLFPRLSHLSFRHLPPDLPPSASPSCPSPEAATRPASREASLRAATELAMQAAAESGSALWLVEGEREFQWRCRERKLFNAFLQNNKRRCLPRDEFPSSHELAGQQGWAASHVDHRAKAAAGGRLSRCFLKQEEGFFSLCKDPQGWTGSETPAEASIHHRRSPESKRADDLRHSGGELEPLDCFRCGHACPTPLHSRGRASPSKGGGEAGECRRAARREGEVARRQALLATACGFRQRGNGNSEEGPVTQFGFDASRPNPPPQRPSRFGEAPAWLSLQWEARTLEQRGVPPQLARGPALRGSFDFEQDAEAGDDEDDKQINESEAEEDEEAWTECRERERIRETIQTLYRAFEESERENAELRRQLAARQTARSAAPANQGAVASASNFETGTAVGDAETASHADADTENETRKKRRRKQMRGGAAGWFDEGYRSAYSATSPRPAYAAVVADSGTPERTDFPQPLVSSPAPSQAFPRSDRHFVSSSSASPSLLAAASSSPRPSRASSSSPLSRTSADEEERERMNELFKPHVWLEDDAAAPPGGGDKLLKTPAVRRISKTVSECLPTLAQANAALEDAERERRATARLSELPGRRQHRRHLRGGRHSRFSRLHRSFATRRRANDGPDSAAASPGSSVSASLEGADTGPVTRQAGRMRRRNSRTDVKSEAEGARQPLCLGSPASGLVFSEEDDAEEVNRLEREKPRSDGQGEKKGPETPAGKREETGGPQGGADRPQRDVAPDNAPLEADETRNAGCDPCGSEEPRSTDEGRRSSGKALWVMQKRQQLELRGAPSPEKNAEKGEARIGREGCAGGQDKKEGADRPAGDAGGAATREYRARVKGEKSRQTLREESLREREEEMQKARDYQHLLRLLTAEAKTLRPWREGITWSKTQGRWIVKAPSARSRFPARAFVPHTVDEVAATLASACEYLDQSRRFSRRSSAAARRPLWPLGATRAPLSPSGAHALKGPAAAEPHAGGAAGERGDSEGLQGDNAALEKESRTREGKCHPDAAAEDGRNAGEEETQNQNDHFEEGGVPPEAHLFRGKNTHKTTRSRGTGQPAELKYALGDRGEAPRVGEERDIRAHQTPKGTPALAQGQEMAVVGGEDEARFLTSAELDAVADKLRPLKYPMTYWLKGQRAFTVKIFKFEKIRLDSPPAGAASHAPSTPIQASCASLEAAPPAGTREGQEARKAKDAQSQPWRPEAQARDANRSDEAGGLDRLKEDPLQGDSRAGCTEGEEWTTRRAELRGSLGSLQKSSSSSAMFLLRNKQYTGCQRFALRENTLKCFYEAYEEACAYAASIGYPPTAAVVRAGPGGAFRLPRASEATSGLSEAKTADTLGEPPRTPQDSVAENAAPTAPPPEEEHAAGADPREASRSSQAGERGAEGEGAGERGHSAQAETRGRGTAEKGEGKKDGLDQGRRRGRASPGEHKHAADEAADRSGEPPRGEKRWRRTARSRKLRRWRTRFPQDDEEAE</sequence>
<feature type="compositionally biased region" description="Basic and acidic residues" evidence="1">
    <location>
        <begin position="1587"/>
        <end position="1600"/>
    </location>
</feature>
<feature type="compositionally biased region" description="Basic and acidic residues" evidence="1">
    <location>
        <begin position="819"/>
        <end position="844"/>
    </location>
</feature>
<feature type="compositionally biased region" description="Basic and acidic residues" evidence="1">
    <location>
        <begin position="543"/>
        <end position="558"/>
    </location>
</feature>
<feature type="compositionally biased region" description="Acidic residues" evidence="1">
    <location>
        <begin position="1374"/>
        <end position="1398"/>
    </location>
</feature>
<feature type="region of interest" description="Disordered" evidence="1">
    <location>
        <begin position="59"/>
        <end position="79"/>
    </location>
</feature>
<feature type="compositionally biased region" description="Basic and acidic residues" evidence="1">
    <location>
        <begin position="1900"/>
        <end position="1928"/>
    </location>
</feature>
<comment type="caution">
    <text evidence="2">The sequence shown here is derived from an EMBL/GenBank/DDBJ whole genome shotgun (WGS) entry which is preliminary data.</text>
</comment>
<protein>
    <submittedName>
        <fullName evidence="2">Uncharacterized protein</fullName>
    </submittedName>
</protein>